<dbReference type="Gene3D" id="1.20.1720.10">
    <property type="entry name" value="Multidrug resistance protein D"/>
    <property type="match status" value="1"/>
</dbReference>
<feature type="transmembrane region" description="Helical" evidence="7">
    <location>
        <begin position="516"/>
        <end position="533"/>
    </location>
</feature>
<dbReference type="InterPro" id="IPR036259">
    <property type="entry name" value="MFS_trans_sf"/>
</dbReference>
<feature type="transmembrane region" description="Helical" evidence="7">
    <location>
        <begin position="165"/>
        <end position="186"/>
    </location>
</feature>
<dbReference type="InterPro" id="IPR011701">
    <property type="entry name" value="MFS"/>
</dbReference>
<dbReference type="PANTHER" id="PTHR23501">
    <property type="entry name" value="MAJOR FACILITATOR SUPERFAMILY"/>
    <property type="match status" value="1"/>
</dbReference>
<feature type="transmembrane region" description="Helical" evidence="7">
    <location>
        <begin position="396"/>
        <end position="418"/>
    </location>
</feature>
<dbReference type="InterPro" id="IPR020846">
    <property type="entry name" value="MFS_dom"/>
</dbReference>
<organism evidence="9 10">
    <name type="scientific">Edaphobacter dinghuensis</name>
    <dbReference type="NCBI Taxonomy" id="1560005"/>
    <lineage>
        <taxon>Bacteria</taxon>
        <taxon>Pseudomonadati</taxon>
        <taxon>Acidobacteriota</taxon>
        <taxon>Terriglobia</taxon>
        <taxon>Terriglobales</taxon>
        <taxon>Acidobacteriaceae</taxon>
        <taxon>Edaphobacter</taxon>
    </lineage>
</organism>
<feature type="transmembrane region" description="Helical" evidence="7">
    <location>
        <begin position="334"/>
        <end position="356"/>
    </location>
</feature>
<dbReference type="EMBL" id="BMGT01000002">
    <property type="protein sequence ID" value="GGG77366.1"/>
    <property type="molecule type" value="Genomic_DNA"/>
</dbReference>
<dbReference type="SUPFAM" id="SSF103473">
    <property type="entry name" value="MFS general substrate transporter"/>
    <property type="match status" value="1"/>
</dbReference>
<dbReference type="Gene3D" id="1.20.1250.20">
    <property type="entry name" value="MFS general substrate transporter like domains"/>
    <property type="match status" value="1"/>
</dbReference>
<feature type="transmembrane region" description="Helical" evidence="7">
    <location>
        <begin position="301"/>
        <end position="322"/>
    </location>
</feature>
<feature type="domain" description="Major facilitator superfamily (MFS) profile" evidence="8">
    <location>
        <begin position="40"/>
        <end position="538"/>
    </location>
</feature>
<accession>A0A917HF79</accession>
<dbReference type="GO" id="GO:0022857">
    <property type="term" value="F:transmembrane transporter activity"/>
    <property type="evidence" value="ECO:0007669"/>
    <property type="project" value="InterPro"/>
</dbReference>
<feature type="transmembrane region" description="Helical" evidence="7">
    <location>
        <begin position="263"/>
        <end position="281"/>
    </location>
</feature>
<feature type="transmembrane region" description="Helical" evidence="7">
    <location>
        <begin position="192"/>
        <end position="214"/>
    </location>
</feature>
<evidence type="ECO:0000259" key="8">
    <source>
        <dbReference type="PROSITE" id="PS50850"/>
    </source>
</evidence>
<dbReference type="InterPro" id="IPR004638">
    <property type="entry name" value="EmrB-like"/>
</dbReference>
<dbReference type="PANTHER" id="PTHR23501:SF174">
    <property type="entry name" value="MULTIDRUG EXPORT PROTEIN EMRB-RELATED"/>
    <property type="match status" value="1"/>
</dbReference>
<evidence type="ECO:0000256" key="4">
    <source>
        <dbReference type="ARBA" id="ARBA00022692"/>
    </source>
</evidence>
<comment type="caution">
    <text evidence="9">The sequence shown here is derived from an EMBL/GenBank/DDBJ whole genome shotgun (WGS) entry which is preliminary data.</text>
</comment>
<keyword evidence="10" id="KW-1185">Reference proteome</keyword>
<dbReference type="AlphaFoldDB" id="A0A917HF79"/>
<protein>
    <submittedName>
        <fullName evidence="9">EmrB/QacA family drug resistance transporter</fullName>
    </submittedName>
</protein>
<keyword evidence="3" id="KW-1003">Cell membrane</keyword>
<sequence>MPAVLEEEELVQPEEALAEIAAPFDNERLPEPKVFNPWIIALVVTIGTFMEVLDTSIANVALPHISGSLSASQDEGAWVLTSYLVANAIVLPISGWISSVFGRKNFYLTSVFFFTVFSGLCGMAPTLGVLILFRVAQGLAGGGLQPSVQAILADTFSVQKRGMAMALYTVAILIAPVLGPTLGGWITDNYSWRWIFYINIPVGIVCVILTRIVLEDPPHMKELKAKARKLSVDWGGLGFISIGLATLEIVLDKGQELDWFGSPFIVFFASVSLIALVSAVVWELKRKNPIVNLRLLKERNFLFCCLIILGLYAILYATTYLIPVYLQQLMGYTATSAGIVLSPAGIFTMIEVPFVGFMLTRGYDPRKMVFAGMMLIASSLWWMGTLNLDITEWNMILPRIVQVMGLGLITVPVSTMVFRFIPKTESSQAAGLYALVRNEGGSLGIALVSTMLQRRTQVFQQVLGQHITASSAAVQQAVGQMAAGPGNAADNHYFALAQLYAGMQRQASLLAYMDQFKMLCILMLCMVPLVFFLKRPPVQKHIELEAH</sequence>
<evidence type="ECO:0000256" key="5">
    <source>
        <dbReference type="ARBA" id="ARBA00022989"/>
    </source>
</evidence>
<evidence type="ECO:0000256" key="1">
    <source>
        <dbReference type="ARBA" id="ARBA00004651"/>
    </source>
</evidence>
<dbReference type="GO" id="GO:0005886">
    <property type="term" value="C:plasma membrane"/>
    <property type="evidence" value="ECO:0007669"/>
    <property type="project" value="UniProtKB-SubCell"/>
</dbReference>
<feature type="transmembrane region" description="Helical" evidence="7">
    <location>
        <begin position="38"/>
        <end position="65"/>
    </location>
</feature>
<proteinExistence type="predicted"/>
<feature type="transmembrane region" description="Helical" evidence="7">
    <location>
        <begin position="111"/>
        <end position="133"/>
    </location>
</feature>
<keyword evidence="2" id="KW-0813">Transport</keyword>
<keyword evidence="6 7" id="KW-0472">Membrane</keyword>
<dbReference type="CDD" id="cd17503">
    <property type="entry name" value="MFS_LmrB_MDR_like"/>
    <property type="match status" value="1"/>
</dbReference>
<dbReference type="PROSITE" id="PS50850">
    <property type="entry name" value="MFS"/>
    <property type="match status" value="1"/>
</dbReference>
<dbReference type="Pfam" id="PF07690">
    <property type="entry name" value="MFS_1"/>
    <property type="match status" value="1"/>
</dbReference>
<gene>
    <name evidence="9" type="ORF">GCM10011585_20610</name>
</gene>
<feature type="transmembrane region" description="Helical" evidence="7">
    <location>
        <begin position="77"/>
        <end position="99"/>
    </location>
</feature>
<evidence type="ECO:0000256" key="6">
    <source>
        <dbReference type="ARBA" id="ARBA00023136"/>
    </source>
</evidence>
<dbReference type="RefSeq" id="WP_188554044.1">
    <property type="nucleotide sequence ID" value="NZ_BMGT01000002.1"/>
</dbReference>
<feature type="transmembrane region" description="Helical" evidence="7">
    <location>
        <begin position="368"/>
        <end position="384"/>
    </location>
</feature>
<evidence type="ECO:0000256" key="7">
    <source>
        <dbReference type="SAM" id="Phobius"/>
    </source>
</evidence>
<reference evidence="9" key="1">
    <citation type="journal article" date="2014" name="Int. J. Syst. Evol. Microbiol.">
        <title>Complete genome sequence of Corynebacterium casei LMG S-19264T (=DSM 44701T), isolated from a smear-ripened cheese.</title>
        <authorList>
            <consortium name="US DOE Joint Genome Institute (JGI-PGF)"/>
            <person name="Walter F."/>
            <person name="Albersmeier A."/>
            <person name="Kalinowski J."/>
            <person name="Ruckert C."/>
        </authorList>
    </citation>
    <scope>NUCLEOTIDE SEQUENCE</scope>
    <source>
        <strain evidence="9">CGMCC 1.12997</strain>
    </source>
</reference>
<evidence type="ECO:0000313" key="10">
    <source>
        <dbReference type="Proteomes" id="UP000647241"/>
    </source>
</evidence>
<evidence type="ECO:0000313" key="9">
    <source>
        <dbReference type="EMBL" id="GGG77366.1"/>
    </source>
</evidence>
<keyword evidence="5 7" id="KW-1133">Transmembrane helix</keyword>
<evidence type="ECO:0000256" key="2">
    <source>
        <dbReference type="ARBA" id="ARBA00022448"/>
    </source>
</evidence>
<evidence type="ECO:0000256" key="3">
    <source>
        <dbReference type="ARBA" id="ARBA00022475"/>
    </source>
</evidence>
<dbReference type="Proteomes" id="UP000647241">
    <property type="component" value="Unassembled WGS sequence"/>
</dbReference>
<dbReference type="NCBIfam" id="TIGR00711">
    <property type="entry name" value="efflux_EmrB"/>
    <property type="match status" value="1"/>
</dbReference>
<keyword evidence="4 7" id="KW-0812">Transmembrane</keyword>
<name>A0A917HF79_9BACT</name>
<reference evidence="9" key="2">
    <citation type="submission" date="2020-09" db="EMBL/GenBank/DDBJ databases">
        <authorList>
            <person name="Sun Q."/>
            <person name="Zhou Y."/>
        </authorList>
    </citation>
    <scope>NUCLEOTIDE SEQUENCE</scope>
    <source>
        <strain evidence="9">CGMCC 1.12997</strain>
    </source>
</reference>
<comment type="subcellular location">
    <subcellularLocation>
        <location evidence="1">Cell membrane</location>
        <topology evidence="1">Multi-pass membrane protein</topology>
    </subcellularLocation>
</comment>